<dbReference type="PRINTS" id="PR00081">
    <property type="entry name" value="GDHRDH"/>
</dbReference>
<reference evidence="3 4" key="1">
    <citation type="submission" date="2017-06" db="EMBL/GenBank/DDBJ databases">
        <title>Comparative genomic analysis of Ambrosia Fusariam Clade fungi.</title>
        <authorList>
            <person name="Stajich J.E."/>
            <person name="Carrillo J."/>
            <person name="Kijimoto T."/>
            <person name="Eskalen A."/>
            <person name="O'Donnell K."/>
            <person name="Kasson M."/>
        </authorList>
    </citation>
    <scope>NUCLEOTIDE SEQUENCE [LARGE SCALE GENOMIC DNA]</scope>
    <source>
        <strain evidence="3 4">NRRL62584</strain>
    </source>
</reference>
<sequence>MASFTKTWRSQAYEFISPTRPELTSEGKNIVITGGGTGIGKAIAIAFAEAGAKSVSIIGRSVEHLKASVSEISKAGNHTTVTYNVADLTVRPQTEAAIQSIVEQVGEIDVFVSNAASLVEPGAVVGYDPSELQKGFELNVITTSNALQAFTTNASSGATLINITTALTHMSPMPGVAAYAVSKAASLKLVDYFAAENPNFHVVHVHPGVVEAELNPSPGQNDAQLPGRFSVWLASPEAKFPQNKLVWANWDAEELVSRAQEIQDSSILTWKLDGYP</sequence>
<dbReference type="SUPFAM" id="SSF51735">
    <property type="entry name" value="NAD(P)-binding Rossmann-fold domains"/>
    <property type="match status" value="1"/>
</dbReference>
<evidence type="ECO:0000256" key="1">
    <source>
        <dbReference type="ARBA" id="ARBA00006484"/>
    </source>
</evidence>
<accession>A0A428Q5D3</accession>
<dbReference type="Pfam" id="PF00106">
    <property type="entry name" value="adh_short"/>
    <property type="match status" value="1"/>
</dbReference>
<dbReference type="EMBL" id="NKCI01000058">
    <property type="protein sequence ID" value="RSL60507.1"/>
    <property type="molecule type" value="Genomic_DNA"/>
</dbReference>
<comment type="similarity">
    <text evidence="1">Belongs to the short-chain dehydrogenases/reductases (SDR) family.</text>
</comment>
<gene>
    <name evidence="3" type="ORF">CEP54_006746</name>
</gene>
<organism evidence="3 4">
    <name type="scientific">Fusarium duplospermum</name>
    <dbReference type="NCBI Taxonomy" id="1325734"/>
    <lineage>
        <taxon>Eukaryota</taxon>
        <taxon>Fungi</taxon>
        <taxon>Dikarya</taxon>
        <taxon>Ascomycota</taxon>
        <taxon>Pezizomycotina</taxon>
        <taxon>Sordariomycetes</taxon>
        <taxon>Hypocreomycetidae</taxon>
        <taxon>Hypocreales</taxon>
        <taxon>Nectriaceae</taxon>
        <taxon>Fusarium</taxon>
        <taxon>Fusarium solani species complex</taxon>
    </lineage>
</organism>
<dbReference type="OrthoDB" id="1933717at2759"/>
<dbReference type="Proteomes" id="UP000288168">
    <property type="component" value="Unassembled WGS sequence"/>
</dbReference>
<dbReference type="InterPro" id="IPR036291">
    <property type="entry name" value="NAD(P)-bd_dom_sf"/>
</dbReference>
<evidence type="ECO:0008006" key="5">
    <source>
        <dbReference type="Google" id="ProtNLM"/>
    </source>
</evidence>
<dbReference type="CDD" id="cd05233">
    <property type="entry name" value="SDR_c"/>
    <property type="match status" value="1"/>
</dbReference>
<dbReference type="PANTHER" id="PTHR42901">
    <property type="entry name" value="ALCOHOL DEHYDROGENASE"/>
    <property type="match status" value="1"/>
</dbReference>
<evidence type="ECO:0000256" key="2">
    <source>
        <dbReference type="ARBA" id="ARBA00023002"/>
    </source>
</evidence>
<keyword evidence="2" id="KW-0560">Oxidoreductase</keyword>
<proteinExistence type="inferred from homology"/>
<evidence type="ECO:0000313" key="3">
    <source>
        <dbReference type="EMBL" id="RSL60507.1"/>
    </source>
</evidence>
<keyword evidence="4" id="KW-1185">Reference proteome</keyword>
<dbReference type="Gene3D" id="3.40.50.720">
    <property type="entry name" value="NAD(P)-binding Rossmann-like Domain"/>
    <property type="match status" value="1"/>
</dbReference>
<dbReference type="GO" id="GO:0016491">
    <property type="term" value="F:oxidoreductase activity"/>
    <property type="evidence" value="ECO:0007669"/>
    <property type="project" value="UniProtKB-KW"/>
</dbReference>
<evidence type="ECO:0000313" key="4">
    <source>
        <dbReference type="Proteomes" id="UP000288168"/>
    </source>
</evidence>
<dbReference type="AlphaFoldDB" id="A0A428Q5D3"/>
<dbReference type="InterPro" id="IPR002347">
    <property type="entry name" value="SDR_fam"/>
</dbReference>
<dbReference type="PANTHER" id="PTHR42901:SF1">
    <property type="entry name" value="ALCOHOL DEHYDROGENASE"/>
    <property type="match status" value="1"/>
</dbReference>
<comment type="caution">
    <text evidence="3">The sequence shown here is derived from an EMBL/GenBank/DDBJ whole genome shotgun (WGS) entry which is preliminary data.</text>
</comment>
<protein>
    <recommendedName>
        <fullName evidence="5">Reductase</fullName>
    </recommendedName>
</protein>
<dbReference type="STRING" id="1325734.A0A428Q5D3"/>
<name>A0A428Q5D3_9HYPO</name>